<reference evidence="2" key="1">
    <citation type="submission" date="2020-02" db="EMBL/GenBank/DDBJ databases">
        <authorList>
            <person name="Meier V. D."/>
        </authorList>
    </citation>
    <scope>NUCLEOTIDE SEQUENCE</scope>
    <source>
        <strain evidence="2">AVDCRST_MAG82</strain>
    </source>
</reference>
<name>A0A6J4PK82_9ACTN</name>
<sequence length="109" mass="12420">DRAAGGRRHHRYSRCHRDTQLHGPTEGGERLRRDGATACRGHVATALLREAGRFRRHGGRARSLWFQAGRATGDGRGRERQYLLHASPGRQRPVRDHPGRRWAGARRML</sequence>
<dbReference type="AlphaFoldDB" id="A0A6J4PK82"/>
<dbReference type="EMBL" id="CADCVA010000165">
    <property type="protein sequence ID" value="CAA9417739.1"/>
    <property type="molecule type" value="Genomic_DNA"/>
</dbReference>
<gene>
    <name evidence="2" type="ORF">AVDCRST_MAG82-1217</name>
</gene>
<feature type="compositionally biased region" description="Basic residues" evidence="1">
    <location>
        <begin position="100"/>
        <end position="109"/>
    </location>
</feature>
<evidence type="ECO:0000313" key="2">
    <source>
        <dbReference type="EMBL" id="CAA9417739.1"/>
    </source>
</evidence>
<feature type="region of interest" description="Disordered" evidence="1">
    <location>
        <begin position="1"/>
        <end position="34"/>
    </location>
</feature>
<feature type="compositionally biased region" description="Basic residues" evidence="1">
    <location>
        <begin position="1"/>
        <end position="14"/>
    </location>
</feature>
<proteinExistence type="predicted"/>
<accession>A0A6J4PK82</accession>
<feature type="non-terminal residue" evidence="2">
    <location>
        <position position="1"/>
    </location>
</feature>
<feature type="region of interest" description="Disordered" evidence="1">
    <location>
        <begin position="87"/>
        <end position="109"/>
    </location>
</feature>
<protein>
    <submittedName>
        <fullName evidence="2">Uncharacterized protein</fullName>
    </submittedName>
</protein>
<organism evidence="2">
    <name type="scientific">uncultured Rubrobacteraceae bacterium</name>
    <dbReference type="NCBI Taxonomy" id="349277"/>
    <lineage>
        <taxon>Bacteria</taxon>
        <taxon>Bacillati</taxon>
        <taxon>Actinomycetota</taxon>
        <taxon>Rubrobacteria</taxon>
        <taxon>Rubrobacterales</taxon>
        <taxon>Rubrobacteraceae</taxon>
        <taxon>environmental samples</taxon>
    </lineage>
</organism>
<evidence type="ECO:0000256" key="1">
    <source>
        <dbReference type="SAM" id="MobiDB-lite"/>
    </source>
</evidence>
<feature type="non-terminal residue" evidence="2">
    <location>
        <position position="109"/>
    </location>
</feature>